<comment type="caution">
    <text evidence="3">The sequence shown here is derived from an EMBL/GenBank/DDBJ whole genome shotgun (WGS) entry which is preliminary data.</text>
</comment>
<name>A0ABW6KAJ3_9BACI</name>
<sequence length="217" mass="23845">MISMEEFHMQLNTLPYGMGLIQRHYGELEGVRGVLEPGELILSVVGAHFSPQGLNGLLTATSKQVLFTWLIPGASPSHIYFPYANISQFSYPPQGNMATLSLFGQTFDFQTDYIGHFAGAVESRLPNRNPSSSFSNPSPQNQGSHEFDPHVGPPLDPYQDLQGTTFNSFDIEADRSISMPSMKGMGTGAKRFLNILLPILAVLTLLGSLFFVDWTSL</sequence>
<feature type="compositionally biased region" description="Low complexity" evidence="1">
    <location>
        <begin position="128"/>
        <end position="144"/>
    </location>
</feature>
<feature type="transmembrane region" description="Helical" evidence="2">
    <location>
        <begin position="192"/>
        <end position="212"/>
    </location>
</feature>
<evidence type="ECO:0000256" key="1">
    <source>
        <dbReference type="SAM" id="MobiDB-lite"/>
    </source>
</evidence>
<accession>A0ABW6KAJ3</accession>
<feature type="region of interest" description="Disordered" evidence="1">
    <location>
        <begin position="128"/>
        <end position="154"/>
    </location>
</feature>
<dbReference type="Proteomes" id="UP001601059">
    <property type="component" value="Unassembled WGS sequence"/>
</dbReference>
<proteinExistence type="predicted"/>
<evidence type="ECO:0000256" key="2">
    <source>
        <dbReference type="SAM" id="Phobius"/>
    </source>
</evidence>
<dbReference type="RefSeq" id="WP_389361081.1">
    <property type="nucleotide sequence ID" value="NZ_JBIACK010000004.1"/>
</dbReference>
<organism evidence="3 4">
    <name type="scientific">Cytobacillus spartinae</name>
    <dbReference type="NCBI Taxonomy" id="3299023"/>
    <lineage>
        <taxon>Bacteria</taxon>
        <taxon>Bacillati</taxon>
        <taxon>Bacillota</taxon>
        <taxon>Bacilli</taxon>
        <taxon>Bacillales</taxon>
        <taxon>Bacillaceae</taxon>
        <taxon>Cytobacillus</taxon>
    </lineage>
</organism>
<keyword evidence="4" id="KW-1185">Reference proteome</keyword>
<keyword evidence="2" id="KW-0812">Transmembrane</keyword>
<protein>
    <submittedName>
        <fullName evidence="3">Uncharacterized protein</fullName>
    </submittedName>
</protein>
<keyword evidence="2" id="KW-0472">Membrane</keyword>
<keyword evidence="2" id="KW-1133">Transmembrane helix</keyword>
<evidence type="ECO:0000313" key="4">
    <source>
        <dbReference type="Proteomes" id="UP001601059"/>
    </source>
</evidence>
<reference evidence="3 4" key="1">
    <citation type="submission" date="2024-08" db="EMBL/GenBank/DDBJ databases">
        <title>Two novel Cytobacillus novel species.</title>
        <authorList>
            <person name="Liu G."/>
        </authorList>
    </citation>
    <scope>NUCLEOTIDE SEQUENCE [LARGE SCALE GENOMIC DNA]</scope>
    <source>
        <strain evidence="3 4">FJAT-54145</strain>
    </source>
</reference>
<gene>
    <name evidence="3" type="ORF">ACFYKX_11325</name>
</gene>
<dbReference type="EMBL" id="JBIACK010000004">
    <property type="protein sequence ID" value="MFE8701186.1"/>
    <property type="molecule type" value="Genomic_DNA"/>
</dbReference>
<evidence type="ECO:0000313" key="3">
    <source>
        <dbReference type="EMBL" id="MFE8701186.1"/>
    </source>
</evidence>